<evidence type="ECO:0000256" key="9">
    <source>
        <dbReference type="ARBA" id="ARBA00023316"/>
    </source>
</evidence>
<keyword evidence="15" id="KW-1185">Reference proteome</keyword>
<dbReference type="InterPro" id="IPR050068">
    <property type="entry name" value="MurA_subfamily"/>
</dbReference>
<evidence type="ECO:0000256" key="8">
    <source>
        <dbReference type="ARBA" id="ARBA00023306"/>
    </source>
</evidence>
<evidence type="ECO:0000256" key="5">
    <source>
        <dbReference type="ARBA" id="ARBA00022679"/>
    </source>
</evidence>
<keyword evidence="9 12" id="KW-0961">Cell wall biogenesis/degradation</keyword>
<dbReference type="GO" id="GO:0008760">
    <property type="term" value="F:UDP-N-acetylglucosamine 1-carboxyvinyltransferase activity"/>
    <property type="evidence" value="ECO:0007669"/>
    <property type="project" value="UniProtKB-UniRule"/>
</dbReference>
<dbReference type="NCBIfam" id="TIGR01072">
    <property type="entry name" value="murA"/>
    <property type="match status" value="1"/>
</dbReference>
<comment type="similarity">
    <text evidence="10 12">Belongs to the EPSP synthase family. MurA subfamily.</text>
</comment>
<evidence type="ECO:0000256" key="7">
    <source>
        <dbReference type="ARBA" id="ARBA00022984"/>
    </source>
</evidence>
<evidence type="ECO:0000313" key="14">
    <source>
        <dbReference type="EMBL" id="QMV40378.1"/>
    </source>
</evidence>
<keyword evidence="7 12" id="KW-0573">Peptidoglycan synthesis</keyword>
<feature type="binding site" evidence="12">
    <location>
        <begin position="22"/>
        <end position="23"/>
    </location>
    <ligand>
        <name>phosphoenolpyruvate</name>
        <dbReference type="ChEBI" id="CHEBI:58702"/>
    </ligand>
</feature>
<dbReference type="Gene3D" id="3.65.10.10">
    <property type="entry name" value="Enolpyruvate transferase domain"/>
    <property type="match status" value="2"/>
</dbReference>
<gene>
    <name evidence="12 14" type="primary">murA</name>
    <name evidence="14" type="ORF">FPL14_03565</name>
</gene>
<evidence type="ECO:0000256" key="12">
    <source>
        <dbReference type="HAMAP-Rule" id="MF_00111"/>
    </source>
</evidence>
<dbReference type="GO" id="GO:0009252">
    <property type="term" value="P:peptidoglycan biosynthetic process"/>
    <property type="evidence" value="ECO:0007669"/>
    <property type="project" value="UniProtKB-UniRule"/>
</dbReference>
<feature type="active site" description="Proton donor" evidence="12">
    <location>
        <position position="116"/>
    </location>
</feature>
<dbReference type="GO" id="GO:0071555">
    <property type="term" value="P:cell wall organization"/>
    <property type="evidence" value="ECO:0007669"/>
    <property type="project" value="UniProtKB-KW"/>
</dbReference>
<dbReference type="EC" id="2.5.1.7" evidence="12"/>
<keyword evidence="12" id="KW-0670">Pyruvate</keyword>
<evidence type="ECO:0000256" key="2">
    <source>
        <dbReference type="ARBA" id="ARBA00004752"/>
    </source>
</evidence>
<dbReference type="GO" id="GO:0008360">
    <property type="term" value="P:regulation of cell shape"/>
    <property type="evidence" value="ECO:0007669"/>
    <property type="project" value="UniProtKB-KW"/>
</dbReference>
<dbReference type="EMBL" id="CP041969">
    <property type="protein sequence ID" value="QMV40378.1"/>
    <property type="molecule type" value="Genomic_DNA"/>
</dbReference>
<dbReference type="InterPro" id="IPR005750">
    <property type="entry name" value="UDP_GlcNAc_COvinyl_MurA"/>
</dbReference>
<keyword evidence="3 12" id="KW-0963">Cytoplasm</keyword>
<dbReference type="GO" id="GO:0019277">
    <property type="term" value="P:UDP-N-acetylgalactosamine biosynthetic process"/>
    <property type="evidence" value="ECO:0007669"/>
    <property type="project" value="InterPro"/>
</dbReference>
<comment type="subcellular location">
    <subcellularLocation>
        <location evidence="1 12">Cytoplasm</location>
    </subcellularLocation>
</comment>
<evidence type="ECO:0000313" key="15">
    <source>
        <dbReference type="Proteomes" id="UP000515679"/>
    </source>
</evidence>
<dbReference type="InterPro" id="IPR036968">
    <property type="entry name" value="Enolpyruvate_Tfrase_sf"/>
</dbReference>
<comment type="function">
    <text evidence="12">Cell wall formation. Adds enolpyruvyl to UDP-N-acetylglucosamine.</text>
</comment>
<dbReference type="PANTHER" id="PTHR43783">
    <property type="entry name" value="UDP-N-ACETYLGLUCOSAMINE 1-CARBOXYVINYLTRANSFERASE"/>
    <property type="match status" value="1"/>
</dbReference>
<dbReference type="GO" id="GO:0051301">
    <property type="term" value="P:cell division"/>
    <property type="evidence" value="ECO:0007669"/>
    <property type="project" value="UniProtKB-KW"/>
</dbReference>
<dbReference type="Pfam" id="PF00275">
    <property type="entry name" value="EPSP_synthase"/>
    <property type="match status" value="1"/>
</dbReference>
<dbReference type="AlphaFoldDB" id="A0A7G5BTU4"/>
<evidence type="ECO:0000256" key="6">
    <source>
        <dbReference type="ARBA" id="ARBA00022960"/>
    </source>
</evidence>
<dbReference type="PANTHER" id="PTHR43783:SF1">
    <property type="entry name" value="UDP-N-ACETYLGLUCOSAMINE 1-CARBOXYVINYLTRANSFERASE"/>
    <property type="match status" value="1"/>
</dbReference>
<dbReference type="InterPro" id="IPR001986">
    <property type="entry name" value="Enolpyruvate_Tfrase_dom"/>
</dbReference>
<dbReference type="RefSeq" id="WP_182301733.1">
    <property type="nucleotide sequence ID" value="NZ_CP041969.1"/>
</dbReference>
<dbReference type="HAMAP" id="MF_00111">
    <property type="entry name" value="MurA"/>
    <property type="match status" value="1"/>
</dbReference>
<comment type="caution">
    <text evidence="12">Lacks conserved residue(s) required for the propagation of feature annotation.</text>
</comment>
<feature type="binding site" evidence="12">
    <location>
        <position position="327"/>
    </location>
    <ligand>
        <name>UDP-N-acetyl-alpha-D-glucosamine</name>
        <dbReference type="ChEBI" id="CHEBI:57705"/>
    </ligand>
</feature>
<proteinExistence type="inferred from homology"/>
<keyword evidence="4 12" id="KW-0132">Cell division</keyword>
<feature type="binding site" evidence="12">
    <location>
        <position position="92"/>
    </location>
    <ligand>
        <name>UDP-N-acetyl-alpha-D-glucosamine</name>
        <dbReference type="ChEBI" id="CHEBI:57705"/>
    </ligand>
</feature>
<dbReference type="UniPathway" id="UPA00219"/>
<feature type="domain" description="Enolpyruvate transferase" evidence="13">
    <location>
        <begin position="7"/>
        <end position="404"/>
    </location>
</feature>
<feature type="modified residue" description="2-(S-cysteinyl)pyruvic acid O-phosphothioketal" evidence="12">
    <location>
        <position position="116"/>
    </location>
</feature>
<evidence type="ECO:0000256" key="11">
    <source>
        <dbReference type="ARBA" id="ARBA00047527"/>
    </source>
</evidence>
<dbReference type="NCBIfam" id="NF006873">
    <property type="entry name" value="PRK09369.1"/>
    <property type="match status" value="1"/>
</dbReference>
<protein>
    <recommendedName>
        <fullName evidence="12">UDP-N-acetylglucosamine 1-carboxyvinyltransferase</fullName>
        <ecNumber evidence="12">2.5.1.7</ecNumber>
    </recommendedName>
    <alternativeName>
        <fullName evidence="12">Enoylpyruvate transferase</fullName>
    </alternativeName>
    <alternativeName>
        <fullName evidence="12">UDP-N-acetylglucosamine enolpyruvyl transferase</fullName>
        <shortName evidence="12">EPT</shortName>
    </alternativeName>
</protein>
<name>A0A7G5BTU4_9BACL</name>
<dbReference type="GO" id="GO:0005737">
    <property type="term" value="C:cytoplasm"/>
    <property type="evidence" value="ECO:0007669"/>
    <property type="project" value="UniProtKB-SubCell"/>
</dbReference>
<accession>A0A7G5BTU4</accession>
<dbReference type="SUPFAM" id="SSF55205">
    <property type="entry name" value="EPT/RTPC-like"/>
    <property type="match status" value="1"/>
</dbReference>
<feature type="binding site" evidence="12">
    <location>
        <position position="305"/>
    </location>
    <ligand>
        <name>UDP-N-acetyl-alpha-D-glucosamine</name>
        <dbReference type="ChEBI" id="CHEBI:57705"/>
    </ligand>
</feature>
<comment type="catalytic activity">
    <reaction evidence="11 12">
        <text>phosphoenolpyruvate + UDP-N-acetyl-alpha-D-glucosamine = UDP-N-acetyl-3-O-(1-carboxyvinyl)-alpha-D-glucosamine + phosphate</text>
        <dbReference type="Rhea" id="RHEA:18681"/>
        <dbReference type="ChEBI" id="CHEBI:43474"/>
        <dbReference type="ChEBI" id="CHEBI:57705"/>
        <dbReference type="ChEBI" id="CHEBI:58702"/>
        <dbReference type="ChEBI" id="CHEBI:68483"/>
        <dbReference type="EC" id="2.5.1.7"/>
    </reaction>
</comment>
<evidence type="ECO:0000256" key="4">
    <source>
        <dbReference type="ARBA" id="ARBA00022618"/>
    </source>
</evidence>
<evidence type="ECO:0000256" key="1">
    <source>
        <dbReference type="ARBA" id="ARBA00004496"/>
    </source>
</evidence>
<dbReference type="KEGG" id="cchl:FPL14_03565"/>
<keyword evidence="5 12" id="KW-0808">Transferase</keyword>
<dbReference type="CDD" id="cd01555">
    <property type="entry name" value="UdpNAET"/>
    <property type="match status" value="1"/>
</dbReference>
<reference evidence="14 15" key="1">
    <citation type="submission" date="2019-07" db="EMBL/GenBank/DDBJ databases">
        <authorList>
            <person name="Kim J.K."/>
            <person name="Cheong H.-M."/>
            <person name="Choi Y."/>
            <person name="Hwang K.J."/>
            <person name="Lee S."/>
            <person name="Choi C."/>
        </authorList>
    </citation>
    <scope>NUCLEOTIDE SEQUENCE [LARGE SCALE GENOMIC DNA]</scope>
    <source>
        <strain evidence="14 15">KS 22</strain>
    </source>
</reference>
<comment type="pathway">
    <text evidence="2 12">Cell wall biogenesis; peptidoglycan biosynthesis.</text>
</comment>
<evidence type="ECO:0000256" key="3">
    <source>
        <dbReference type="ARBA" id="ARBA00022490"/>
    </source>
</evidence>
<evidence type="ECO:0000256" key="10">
    <source>
        <dbReference type="ARBA" id="ARBA00038367"/>
    </source>
</evidence>
<dbReference type="InterPro" id="IPR013792">
    <property type="entry name" value="RNA3'P_cycl/enolpyr_Trfase_a/b"/>
</dbReference>
<organism evidence="14 15">
    <name type="scientific">Cohnella cholangitidis</name>
    <dbReference type="NCBI Taxonomy" id="2598458"/>
    <lineage>
        <taxon>Bacteria</taxon>
        <taxon>Bacillati</taxon>
        <taxon>Bacillota</taxon>
        <taxon>Bacilli</taxon>
        <taxon>Bacillales</taxon>
        <taxon>Paenibacillaceae</taxon>
        <taxon>Cohnella</taxon>
    </lineage>
</organism>
<sequence length="424" mass="45630">MDNLVIEGGHPLSGTIRIHGAKNAALPILAASLLAEGNVTIRNVPRLLDIEVMLDILRDLGCKARHQDAVVTVDSAVATSSHIPESLMRKMRSSVFLMGPLLARFGEAQLYQPGGCAIGERKIDLHLRGLAALGANIEEKGSRIICSARRLKGAEVSLDFPSVGATENIMMAAVLAQGRTTIIGAAREPEIQDLQLFLNRMGARVSGAGTDTLTIDGVESLYGCDFEVIPDRIVTGTIMVAAAATRGEVTLENTQSGQLTSLIHVLRRAGVQIEVGNDIIKVGAYARPSAVDRIVTSPYPAFPTDLQAQVMTLLALADGVSVMKETIFEGRFKHVDELCRMGADIRVDLNNAFIRGVPQLYGARVEATDLRAGAALVIAGLAAQGRTIVEQVHHIDRGYDRIEEMFRRIGGDITREVHKSKVYS</sequence>
<keyword evidence="6 12" id="KW-0133">Cell shape</keyword>
<keyword evidence="8 12" id="KW-0131">Cell cycle</keyword>
<dbReference type="Proteomes" id="UP000515679">
    <property type="component" value="Chromosome"/>
</dbReference>
<evidence type="ECO:0000259" key="13">
    <source>
        <dbReference type="Pfam" id="PF00275"/>
    </source>
</evidence>
<dbReference type="FunFam" id="3.65.10.10:FF:000001">
    <property type="entry name" value="UDP-N-acetylglucosamine 1-carboxyvinyltransferase"/>
    <property type="match status" value="1"/>
</dbReference>